<reference evidence="1" key="1">
    <citation type="journal article" date="2014" name="Int. J. Syst. Evol. Microbiol.">
        <title>Complete genome sequence of Corynebacterium casei LMG S-19264T (=DSM 44701T), isolated from a smear-ripened cheese.</title>
        <authorList>
            <consortium name="US DOE Joint Genome Institute (JGI-PGF)"/>
            <person name="Walter F."/>
            <person name="Albersmeier A."/>
            <person name="Kalinowski J."/>
            <person name="Ruckert C."/>
        </authorList>
    </citation>
    <scope>NUCLEOTIDE SEQUENCE</scope>
    <source>
        <strain evidence="1">CGMCC 1.15082</strain>
    </source>
</reference>
<accession>A0A916SGT1</accession>
<dbReference type="EMBL" id="BMHH01000013">
    <property type="protein sequence ID" value="GGB00103.1"/>
    <property type="molecule type" value="Genomic_DNA"/>
</dbReference>
<gene>
    <name evidence="1" type="ORF">GCM10011491_30460</name>
</gene>
<organism evidence="1 2">
    <name type="scientific">Brucella endophytica</name>
    <dbReference type="NCBI Taxonomy" id="1963359"/>
    <lineage>
        <taxon>Bacteria</taxon>
        <taxon>Pseudomonadati</taxon>
        <taxon>Pseudomonadota</taxon>
        <taxon>Alphaproteobacteria</taxon>
        <taxon>Hyphomicrobiales</taxon>
        <taxon>Brucellaceae</taxon>
        <taxon>Brucella/Ochrobactrum group</taxon>
        <taxon>Brucella</taxon>
    </lineage>
</organism>
<dbReference type="Proteomes" id="UP000646478">
    <property type="component" value="Unassembled WGS sequence"/>
</dbReference>
<name>A0A916SGT1_9HYPH</name>
<dbReference type="AlphaFoldDB" id="A0A916SGT1"/>
<proteinExistence type="predicted"/>
<protein>
    <submittedName>
        <fullName evidence="1">Uncharacterized protein</fullName>
    </submittedName>
</protein>
<reference evidence="1" key="2">
    <citation type="submission" date="2020-09" db="EMBL/GenBank/DDBJ databases">
        <authorList>
            <person name="Sun Q."/>
            <person name="Zhou Y."/>
        </authorList>
    </citation>
    <scope>NUCLEOTIDE SEQUENCE</scope>
    <source>
        <strain evidence="1">CGMCC 1.15082</strain>
    </source>
</reference>
<sequence>MDQRFFGGAFPCDEQGADIQYHPNKNASDLPISIIAVGTGYHSQFLGPAAHSIKMDPLCGKV</sequence>
<keyword evidence="2" id="KW-1185">Reference proteome</keyword>
<evidence type="ECO:0000313" key="1">
    <source>
        <dbReference type="EMBL" id="GGB00103.1"/>
    </source>
</evidence>
<evidence type="ECO:0000313" key="2">
    <source>
        <dbReference type="Proteomes" id="UP000646478"/>
    </source>
</evidence>
<comment type="caution">
    <text evidence="1">The sequence shown here is derived from an EMBL/GenBank/DDBJ whole genome shotgun (WGS) entry which is preliminary data.</text>
</comment>